<dbReference type="GO" id="GO:0016787">
    <property type="term" value="F:hydrolase activity"/>
    <property type="evidence" value="ECO:0007669"/>
    <property type="project" value="UniProtKB-KW"/>
</dbReference>
<dbReference type="Proteomes" id="UP000262172">
    <property type="component" value="Unassembled WGS sequence"/>
</dbReference>
<comment type="caution">
    <text evidence="6">The sequence shown here is derived from an EMBL/GenBank/DDBJ whole genome shotgun (WGS) entry which is preliminary data.</text>
</comment>
<keyword evidence="3" id="KW-0378">Hydrolase</keyword>
<keyword evidence="7" id="KW-1185">Reference proteome</keyword>
<gene>
    <name evidence="6" type="ORF">DY023_00765</name>
</gene>
<name>A0A371NY95_9MICO</name>
<accession>A0A371NY95</accession>
<evidence type="ECO:0000256" key="1">
    <source>
        <dbReference type="ARBA" id="ARBA00022722"/>
    </source>
</evidence>
<evidence type="ECO:0000313" key="6">
    <source>
        <dbReference type="EMBL" id="REJ08535.1"/>
    </source>
</evidence>
<keyword evidence="2" id="KW-0479">Metal-binding</keyword>
<dbReference type="PANTHER" id="PTHR36173:SF2">
    <property type="entry name" value="RIBONUCLEASE VAPC16"/>
    <property type="match status" value="1"/>
</dbReference>
<evidence type="ECO:0000256" key="2">
    <source>
        <dbReference type="ARBA" id="ARBA00022723"/>
    </source>
</evidence>
<protein>
    <submittedName>
        <fullName evidence="6">Type II toxin-antitoxin system VapC family toxin</fullName>
    </submittedName>
</protein>
<keyword evidence="1" id="KW-0540">Nuclease</keyword>
<dbReference type="InterPro" id="IPR041705">
    <property type="entry name" value="PIN_Sll0205"/>
</dbReference>
<dbReference type="Pfam" id="PF01850">
    <property type="entry name" value="PIN"/>
    <property type="match status" value="1"/>
</dbReference>
<keyword evidence="4" id="KW-0460">Magnesium</keyword>
<dbReference type="GO" id="GO:0046872">
    <property type="term" value="F:metal ion binding"/>
    <property type="evidence" value="ECO:0007669"/>
    <property type="project" value="UniProtKB-KW"/>
</dbReference>
<evidence type="ECO:0000259" key="5">
    <source>
        <dbReference type="Pfam" id="PF01850"/>
    </source>
</evidence>
<dbReference type="Gene3D" id="3.40.50.1010">
    <property type="entry name" value="5'-nuclease"/>
    <property type="match status" value="1"/>
</dbReference>
<feature type="domain" description="PIN" evidence="5">
    <location>
        <begin position="4"/>
        <end position="122"/>
    </location>
</feature>
<dbReference type="EMBL" id="QUAB01000010">
    <property type="protein sequence ID" value="REJ08535.1"/>
    <property type="molecule type" value="Genomic_DNA"/>
</dbReference>
<dbReference type="CDD" id="cd09872">
    <property type="entry name" value="PIN_Sll0205-like"/>
    <property type="match status" value="1"/>
</dbReference>
<evidence type="ECO:0000256" key="4">
    <source>
        <dbReference type="ARBA" id="ARBA00022842"/>
    </source>
</evidence>
<dbReference type="InterPro" id="IPR002716">
    <property type="entry name" value="PIN_dom"/>
</dbReference>
<dbReference type="OrthoDB" id="9798990at2"/>
<reference evidence="6 7" key="1">
    <citation type="submission" date="2018-08" db="EMBL/GenBank/DDBJ databases">
        <title>Isolation, diversity and antifungal activity of Actinobacteria from cow dung.</title>
        <authorList>
            <person name="Ling L."/>
        </authorList>
    </citation>
    <scope>NUCLEOTIDE SEQUENCE [LARGE SCALE GENOMIC DNA]</scope>
    <source>
        <strain evidence="6 7">NEAU-LLE</strain>
    </source>
</reference>
<dbReference type="InterPro" id="IPR052919">
    <property type="entry name" value="TA_system_RNase"/>
</dbReference>
<dbReference type="AlphaFoldDB" id="A0A371NY95"/>
<dbReference type="GO" id="GO:0004518">
    <property type="term" value="F:nuclease activity"/>
    <property type="evidence" value="ECO:0007669"/>
    <property type="project" value="UniProtKB-KW"/>
</dbReference>
<organism evidence="6 7">
    <name type="scientific">Microbacterium bovistercoris</name>
    <dbReference type="NCBI Taxonomy" id="2293570"/>
    <lineage>
        <taxon>Bacteria</taxon>
        <taxon>Bacillati</taxon>
        <taxon>Actinomycetota</taxon>
        <taxon>Actinomycetes</taxon>
        <taxon>Micrococcales</taxon>
        <taxon>Microbacteriaceae</taxon>
        <taxon>Microbacterium</taxon>
    </lineage>
</organism>
<evidence type="ECO:0000313" key="7">
    <source>
        <dbReference type="Proteomes" id="UP000262172"/>
    </source>
</evidence>
<evidence type="ECO:0000256" key="3">
    <source>
        <dbReference type="ARBA" id="ARBA00022801"/>
    </source>
</evidence>
<dbReference type="PANTHER" id="PTHR36173">
    <property type="entry name" value="RIBONUCLEASE VAPC16-RELATED"/>
    <property type="match status" value="1"/>
</dbReference>
<dbReference type="RefSeq" id="WP_116240441.1">
    <property type="nucleotide sequence ID" value="NZ_QUAB01000010.1"/>
</dbReference>
<sequence>MTRYLLDTHVLLWLATDPDQIPQRLRDELSEAEEIFLSAASAYEIAQKSRLGRLPHGERLLARWSALRAALLADELPLSVDHMRESGGLAWEHRDPFDRMLVAQARLDGLVLVTKDERILAYEEVTCARWE</sequence>
<dbReference type="InterPro" id="IPR029060">
    <property type="entry name" value="PIN-like_dom_sf"/>
</dbReference>
<proteinExistence type="predicted"/>
<dbReference type="SUPFAM" id="SSF88723">
    <property type="entry name" value="PIN domain-like"/>
    <property type="match status" value="1"/>
</dbReference>